<gene>
    <name evidence="1" type="ORF">DBRI1063_LOCUS15452</name>
</gene>
<organism evidence="1">
    <name type="scientific">Ditylum brightwellii</name>
    <dbReference type="NCBI Taxonomy" id="49249"/>
    <lineage>
        <taxon>Eukaryota</taxon>
        <taxon>Sar</taxon>
        <taxon>Stramenopiles</taxon>
        <taxon>Ochrophyta</taxon>
        <taxon>Bacillariophyta</taxon>
        <taxon>Mediophyceae</taxon>
        <taxon>Lithodesmiophycidae</taxon>
        <taxon>Lithodesmiales</taxon>
        <taxon>Lithodesmiaceae</taxon>
        <taxon>Ditylum</taxon>
    </lineage>
</organism>
<proteinExistence type="predicted"/>
<name>A0A7S1ZHL7_9STRA</name>
<protein>
    <submittedName>
        <fullName evidence="1">Uncharacterized protein</fullName>
    </submittedName>
</protein>
<dbReference type="AlphaFoldDB" id="A0A7S1ZHL7"/>
<evidence type="ECO:0000313" key="1">
    <source>
        <dbReference type="EMBL" id="CAD9338799.1"/>
    </source>
</evidence>
<sequence length="385" mass="42441">MCDTLKDNKADKSEIALLRTQFIQNEVDGSSAAPVGAGSTLDNEGIRQILTHYSTVVSVERQLDKKIDKDSVFPRLDRTDAVIHGIQSTLEQLLHIIRAGHGTEEMVCAEQRPQTAPSAYELSDPITRRRKRSDVKIDCGNRKRSHPENVLDAWPETFTNGDKTLMHHIQTESLCDNRVETQSSQDIFSHHNKTTSIEHLGVTKHAFTTATDAKSVSFNGNSDNHPGPIKAIQQGIALPTTNGRQPVYSSSILELTGSCCSGAECKDKKDVKCLPLINRDRTRLNPGNSYGGGFQIVDPPLLSASQPCKQHHNEKQGRDRTMDQYKSILPVIETKLMIAGLDGNFYVGRRQQGVAGVRVGGVGAVQKVNKQMDIPSNNENRTKIV</sequence>
<reference evidence="1" key="1">
    <citation type="submission" date="2021-01" db="EMBL/GenBank/DDBJ databases">
        <authorList>
            <person name="Corre E."/>
            <person name="Pelletier E."/>
            <person name="Niang G."/>
            <person name="Scheremetjew M."/>
            <person name="Finn R."/>
            <person name="Kale V."/>
            <person name="Holt S."/>
            <person name="Cochrane G."/>
            <person name="Meng A."/>
            <person name="Brown T."/>
            <person name="Cohen L."/>
        </authorList>
    </citation>
    <scope>NUCLEOTIDE SEQUENCE</scope>
    <source>
        <strain evidence="1">Pop2</strain>
    </source>
</reference>
<accession>A0A7S1ZHL7</accession>
<dbReference type="EMBL" id="HBGN01024172">
    <property type="protein sequence ID" value="CAD9338799.1"/>
    <property type="molecule type" value="Transcribed_RNA"/>
</dbReference>